<dbReference type="EMBL" id="CM023474">
    <property type="protein sequence ID" value="KAH7949668.1"/>
    <property type="molecule type" value="Genomic_DNA"/>
</dbReference>
<organism evidence="1 2">
    <name type="scientific">Dermacentor silvarum</name>
    <name type="common">Tick</name>
    <dbReference type="NCBI Taxonomy" id="543639"/>
    <lineage>
        <taxon>Eukaryota</taxon>
        <taxon>Metazoa</taxon>
        <taxon>Ecdysozoa</taxon>
        <taxon>Arthropoda</taxon>
        <taxon>Chelicerata</taxon>
        <taxon>Arachnida</taxon>
        <taxon>Acari</taxon>
        <taxon>Parasitiformes</taxon>
        <taxon>Ixodida</taxon>
        <taxon>Ixodoidea</taxon>
        <taxon>Ixodidae</taxon>
        <taxon>Rhipicephalinae</taxon>
        <taxon>Dermacentor</taxon>
    </lineage>
</organism>
<comment type="caution">
    <text evidence="1">The sequence shown here is derived from an EMBL/GenBank/DDBJ whole genome shotgun (WGS) entry which is preliminary data.</text>
</comment>
<sequence length="165" mass="19017">MHRLWAKETQLQPVAHNVCSILKDVLSSLRLFGIGPFETAETVIDIDRGRKTTSTLKATGRTRVFSIILHLWLARLLLKMIMVFLGKGKLGETAVEFLRTMAATYAFNRMVSFRPRICHLFWSLDNIQDWSVPLGRLPQHTQLYTRCVWVYLLLRVAVDICQVLC</sequence>
<dbReference type="Proteomes" id="UP000821865">
    <property type="component" value="Chromosome 5"/>
</dbReference>
<evidence type="ECO:0000313" key="2">
    <source>
        <dbReference type="Proteomes" id="UP000821865"/>
    </source>
</evidence>
<gene>
    <name evidence="1" type="ORF">HPB49_013501</name>
</gene>
<reference evidence="1" key="1">
    <citation type="submission" date="2020-05" db="EMBL/GenBank/DDBJ databases">
        <title>Large-scale comparative analyses of tick genomes elucidate their genetic diversity and vector capacities.</title>
        <authorList>
            <person name="Jia N."/>
            <person name="Wang J."/>
            <person name="Shi W."/>
            <person name="Du L."/>
            <person name="Sun Y."/>
            <person name="Zhan W."/>
            <person name="Jiang J."/>
            <person name="Wang Q."/>
            <person name="Zhang B."/>
            <person name="Ji P."/>
            <person name="Sakyi L.B."/>
            <person name="Cui X."/>
            <person name="Yuan T."/>
            <person name="Jiang B."/>
            <person name="Yang W."/>
            <person name="Lam T.T.-Y."/>
            <person name="Chang Q."/>
            <person name="Ding S."/>
            <person name="Wang X."/>
            <person name="Zhu J."/>
            <person name="Ruan X."/>
            <person name="Zhao L."/>
            <person name="Wei J."/>
            <person name="Que T."/>
            <person name="Du C."/>
            <person name="Cheng J."/>
            <person name="Dai P."/>
            <person name="Han X."/>
            <person name="Huang E."/>
            <person name="Gao Y."/>
            <person name="Liu J."/>
            <person name="Shao H."/>
            <person name="Ye R."/>
            <person name="Li L."/>
            <person name="Wei W."/>
            <person name="Wang X."/>
            <person name="Wang C."/>
            <person name="Yang T."/>
            <person name="Huo Q."/>
            <person name="Li W."/>
            <person name="Guo W."/>
            <person name="Chen H."/>
            <person name="Zhou L."/>
            <person name="Ni X."/>
            <person name="Tian J."/>
            <person name="Zhou Y."/>
            <person name="Sheng Y."/>
            <person name="Liu T."/>
            <person name="Pan Y."/>
            <person name="Xia L."/>
            <person name="Li J."/>
            <person name="Zhao F."/>
            <person name="Cao W."/>
        </authorList>
    </citation>
    <scope>NUCLEOTIDE SEQUENCE</scope>
    <source>
        <strain evidence="1">Dsil-2018</strain>
    </source>
</reference>
<name>A0ACB8CRM9_DERSI</name>
<accession>A0ACB8CRM9</accession>
<evidence type="ECO:0000313" key="1">
    <source>
        <dbReference type="EMBL" id="KAH7949668.1"/>
    </source>
</evidence>
<protein>
    <submittedName>
        <fullName evidence="1">Uncharacterized protein</fullName>
    </submittedName>
</protein>
<keyword evidence="2" id="KW-1185">Reference proteome</keyword>
<proteinExistence type="predicted"/>